<evidence type="ECO:0000313" key="4">
    <source>
        <dbReference type="EMBL" id="ADB16288.1"/>
    </source>
</evidence>
<evidence type="ECO:0000256" key="2">
    <source>
        <dbReference type="RuleBase" id="RU003875"/>
    </source>
</evidence>
<sequence>MMFRTSIDLPEESRAQLIALLNAQLADTINLALQAKQAHWNVKGPNFIALHELFDKVVDVADDGVDEIAERVTALGGVAAGTIGSIAAATKLPEYPLSHTTGKQHLQQLISAVAAVGKSTRAAIATSADLGDADTSDLFTGLSRELDKYLWFLEAHVQSDS</sequence>
<dbReference type="InterPro" id="IPR023188">
    <property type="entry name" value="DPS_DNA-bd_CS"/>
</dbReference>
<name>D2QY74_PIRSD</name>
<dbReference type="KEGG" id="psl:Psta_1613"/>
<dbReference type="InterPro" id="IPR008331">
    <property type="entry name" value="Ferritin_DPS_dom"/>
</dbReference>
<dbReference type="Proteomes" id="UP000001887">
    <property type="component" value="Chromosome"/>
</dbReference>
<dbReference type="AlphaFoldDB" id="D2QY74"/>
<dbReference type="PROSITE" id="PS00819">
    <property type="entry name" value="DPS_2"/>
    <property type="match status" value="1"/>
</dbReference>
<organism evidence="4 5">
    <name type="scientific">Pirellula staleyi (strain ATCC 27377 / DSM 6068 / ICPB 4128)</name>
    <name type="common">Pirella staleyi</name>
    <dbReference type="NCBI Taxonomy" id="530564"/>
    <lineage>
        <taxon>Bacteria</taxon>
        <taxon>Pseudomonadati</taxon>
        <taxon>Planctomycetota</taxon>
        <taxon>Planctomycetia</taxon>
        <taxon>Pirellulales</taxon>
        <taxon>Pirellulaceae</taxon>
        <taxon>Pirellula</taxon>
    </lineage>
</organism>
<protein>
    <submittedName>
        <fullName evidence="4">Ferritin Dps family protein</fullName>
    </submittedName>
</protein>
<dbReference type="PROSITE" id="PS00818">
    <property type="entry name" value="DPS_1"/>
    <property type="match status" value="1"/>
</dbReference>
<dbReference type="PIRSF" id="PIRSF005900">
    <property type="entry name" value="Dps"/>
    <property type="match status" value="1"/>
</dbReference>
<dbReference type="CDD" id="cd01043">
    <property type="entry name" value="DPS"/>
    <property type="match status" value="1"/>
</dbReference>
<proteinExistence type="inferred from homology"/>
<dbReference type="InterPro" id="IPR002177">
    <property type="entry name" value="DPS_DNA-bd"/>
</dbReference>
<comment type="similarity">
    <text evidence="1 2">Belongs to the Dps family.</text>
</comment>
<dbReference type="GO" id="GO:0008199">
    <property type="term" value="F:ferric iron binding"/>
    <property type="evidence" value="ECO:0007669"/>
    <property type="project" value="InterPro"/>
</dbReference>
<evidence type="ECO:0000313" key="5">
    <source>
        <dbReference type="Proteomes" id="UP000001887"/>
    </source>
</evidence>
<dbReference type="InterPro" id="IPR009078">
    <property type="entry name" value="Ferritin-like_SF"/>
</dbReference>
<dbReference type="PANTHER" id="PTHR42932">
    <property type="entry name" value="GENERAL STRESS PROTEIN 20U"/>
    <property type="match status" value="1"/>
</dbReference>
<feature type="domain" description="Ferritin/DPS" evidence="3">
    <location>
        <begin position="18"/>
        <end position="158"/>
    </location>
</feature>
<dbReference type="NCBIfam" id="NF006975">
    <property type="entry name" value="PRK09448.1"/>
    <property type="match status" value="1"/>
</dbReference>
<dbReference type="GO" id="GO:0016722">
    <property type="term" value="F:oxidoreductase activity, acting on metal ions"/>
    <property type="evidence" value="ECO:0007669"/>
    <property type="project" value="InterPro"/>
</dbReference>
<accession>D2QY74</accession>
<dbReference type="Gene3D" id="1.20.1260.10">
    <property type="match status" value="1"/>
</dbReference>
<evidence type="ECO:0000259" key="3">
    <source>
        <dbReference type="Pfam" id="PF00210"/>
    </source>
</evidence>
<dbReference type="PRINTS" id="PR01346">
    <property type="entry name" value="HELNAPAPROT"/>
</dbReference>
<dbReference type="Pfam" id="PF00210">
    <property type="entry name" value="Ferritin"/>
    <property type="match status" value="1"/>
</dbReference>
<dbReference type="InterPro" id="IPR012347">
    <property type="entry name" value="Ferritin-like"/>
</dbReference>
<dbReference type="SUPFAM" id="SSF47240">
    <property type="entry name" value="Ferritin-like"/>
    <property type="match status" value="1"/>
</dbReference>
<dbReference type="EMBL" id="CP001848">
    <property type="protein sequence ID" value="ADB16288.1"/>
    <property type="molecule type" value="Genomic_DNA"/>
</dbReference>
<evidence type="ECO:0000256" key="1">
    <source>
        <dbReference type="ARBA" id="ARBA00009497"/>
    </source>
</evidence>
<keyword evidence="5" id="KW-1185">Reference proteome</keyword>
<dbReference type="STRING" id="530564.Psta_1613"/>
<dbReference type="HOGENOM" id="CLU_098183_1_2_0"/>
<reference evidence="4 5" key="1">
    <citation type="journal article" date="2009" name="Stand. Genomic Sci.">
        <title>Complete genome sequence of Pirellula staleyi type strain (ATCC 27377).</title>
        <authorList>
            <person name="Clum A."/>
            <person name="Tindall B.J."/>
            <person name="Sikorski J."/>
            <person name="Ivanova N."/>
            <person name="Mavrommatis K."/>
            <person name="Lucas S."/>
            <person name="Glavina del Rio T."/>
            <person name="Nolan M."/>
            <person name="Chen F."/>
            <person name="Tice H."/>
            <person name="Pitluck S."/>
            <person name="Cheng J.F."/>
            <person name="Chertkov O."/>
            <person name="Brettin T."/>
            <person name="Han C."/>
            <person name="Detter J.C."/>
            <person name="Kuske C."/>
            <person name="Bruce D."/>
            <person name="Goodwin L."/>
            <person name="Ovchinikova G."/>
            <person name="Pati A."/>
            <person name="Mikhailova N."/>
            <person name="Chen A."/>
            <person name="Palaniappan K."/>
            <person name="Land M."/>
            <person name="Hauser L."/>
            <person name="Chang Y.J."/>
            <person name="Jeffries C.D."/>
            <person name="Chain P."/>
            <person name="Rohde M."/>
            <person name="Goker M."/>
            <person name="Bristow J."/>
            <person name="Eisen J.A."/>
            <person name="Markowitz V."/>
            <person name="Hugenholtz P."/>
            <person name="Kyrpides N.C."/>
            <person name="Klenk H.P."/>
            <person name="Lapidus A."/>
        </authorList>
    </citation>
    <scope>NUCLEOTIDE SEQUENCE [LARGE SCALE GENOMIC DNA]</scope>
    <source>
        <strain evidence="5">ATCC 27377 / DSM 6068 / ICPB 4128</strain>
    </source>
</reference>
<gene>
    <name evidence="4" type="ordered locus">Psta_1613</name>
</gene>
<dbReference type="PANTHER" id="PTHR42932:SF3">
    <property type="entry name" value="DNA PROTECTION DURING STARVATION PROTEIN"/>
    <property type="match status" value="1"/>
</dbReference>
<dbReference type="eggNOG" id="COG0783">
    <property type="taxonomic scope" value="Bacteria"/>
</dbReference>